<dbReference type="EMBL" id="OX365923">
    <property type="protein sequence ID" value="CAI4047173.1"/>
    <property type="molecule type" value="Genomic_DNA"/>
</dbReference>
<accession>A0AA35NJ29</accession>
<dbReference type="Proteomes" id="UP001162090">
    <property type="component" value="Chromosome 12"/>
</dbReference>
<evidence type="ECO:0000313" key="2">
    <source>
        <dbReference type="EMBL" id="CAI4047173.1"/>
    </source>
</evidence>
<gene>
    <name evidence="2" type="primary">SUVC12G3710</name>
    <name evidence="2" type="ORF">SUVC_12G3710</name>
</gene>
<evidence type="ECO:0000313" key="3">
    <source>
        <dbReference type="Proteomes" id="UP001162090"/>
    </source>
</evidence>
<organism evidence="2 3">
    <name type="scientific">Saccharomyces uvarum</name>
    <name type="common">Yeast</name>
    <name type="synonym">Saccharomyces bayanus var. uvarum</name>
    <dbReference type="NCBI Taxonomy" id="230603"/>
    <lineage>
        <taxon>Eukaryota</taxon>
        <taxon>Fungi</taxon>
        <taxon>Dikarya</taxon>
        <taxon>Ascomycota</taxon>
        <taxon>Saccharomycotina</taxon>
        <taxon>Saccharomycetes</taxon>
        <taxon>Saccharomycetales</taxon>
        <taxon>Saccharomycetaceae</taxon>
        <taxon>Saccharomyces</taxon>
    </lineage>
</organism>
<dbReference type="AlphaFoldDB" id="A0AA35NJ29"/>
<proteinExistence type="predicted"/>
<name>A0AA35NJ29_SACUV</name>
<evidence type="ECO:0000256" key="1">
    <source>
        <dbReference type="SAM" id="MobiDB-lite"/>
    </source>
</evidence>
<feature type="compositionally biased region" description="Low complexity" evidence="1">
    <location>
        <begin position="48"/>
        <end position="60"/>
    </location>
</feature>
<feature type="region of interest" description="Disordered" evidence="1">
    <location>
        <begin position="82"/>
        <end position="125"/>
    </location>
</feature>
<protein>
    <recommendedName>
        <fullName evidence="4">Sporulation-specific protein 77</fullName>
    </recommendedName>
</protein>
<reference evidence="2" key="1">
    <citation type="submission" date="2022-10" db="EMBL/GenBank/DDBJ databases">
        <authorList>
            <person name="Byrne P K."/>
        </authorList>
    </citation>
    <scope>NUCLEOTIDE SEQUENCE</scope>
    <source>
        <strain evidence="2">CBS7001</strain>
    </source>
</reference>
<feature type="compositionally biased region" description="Polar residues" evidence="1">
    <location>
        <begin position="441"/>
        <end position="457"/>
    </location>
</feature>
<evidence type="ECO:0008006" key="4">
    <source>
        <dbReference type="Google" id="ProtNLM"/>
    </source>
</evidence>
<sequence>MFHKKVSPNFNLKKNFFLPLEYDYSLRDTPFSKERCSQEASTSFLPLDDTSSTSEDSSVTPQSNLVNYDGIGTVENRNFALSAPRNCPKKKGNWASIQRDGNSNSSRDMDSRDESAPCDGDDESDKSYCKEYLHYSRKFNSSRRKKFLESVRSSRTSFILDLEDEDIIEFDFVNDKVPCCIDLLSGATLEKSSLTLNELNIKLFDTLRKFRVSKDNPEEKLVEAVLPNCVMLLDIFGETELLSNCCDEVFESSTFLNTVEHIVHDIWVDTVTENLTLLPSFNSYLELYKDRYMLCTVEGWRPPTNIIEILESLKHFPNSVLETFRFGIKLTEKDLWHAESAVMNHIVFNRTFCTIILEIQKCFILIIRFMHSADLLKFFSNQVFLSFIDILVKVVFECQIPQLFLGIDEVVELWLQDDETGRGQLLRAWCDVIAESTNANVSRGTPSVESDSLTSSTDEGEDSLKFNKWDVIEPFIDNIKAACSRQLPEPAKVHQ</sequence>
<feature type="region of interest" description="Disordered" evidence="1">
    <location>
        <begin position="441"/>
        <end position="461"/>
    </location>
</feature>
<feature type="region of interest" description="Disordered" evidence="1">
    <location>
        <begin position="42"/>
        <end position="67"/>
    </location>
</feature>